<keyword evidence="6" id="KW-1185">Reference proteome</keyword>
<dbReference type="AlphaFoldDB" id="A0A2S3ZSY5"/>
<dbReference type="GO" id="GO:0006567">
    <property type="term" value="P:L-threonine catabolic process"/>
    <property type="evidence" value="ECO:0007669"/>
    <property type="project" value="TreeGrafter"/>
</dbReference>
<dbReference type="RefSeq" id="WP_103466795.1">
    <property type="nucleotide sequence ID" value="NZ_PPXB01000016.1"/>
</dbReference>
<evidence type="ECO:0000256" key="3">
    <source>
        <dbReference type="ARBA" id="ARBA00023239"/>
    </source>
</evidence>
<dbReference type="Gene3D" id="3.40.50.1100">
    <property type="match status" value="2"/>
</dbReference>
<dbReference type="EC" id="4.3.1.19" evidence="5"/>
<evidence type="ECO:0000313" key="6">
    <source>
        <dbReference type="Proteomes" id="UP000237061"/>
    </source>
</evidence>
<evidence type="ECO:0000259" key="4">
    <source>
        <dbReference type="Pfam" id="PF00291"/>
    </source>
</evidence>
<dbReference type="Pfam" id="PF00291">
    <property type="entry name" value="PALP"/>
    <property type="match status" value="1"/>
</dbReference>
<dbReference type="OrthoDB" id="9811476at2"/>
<proteinExistence type="predicted"/>
<dbReference type="GO" id="GO:0004794">
    <property type="term" value="F:threonine deaminase activity"/>
    <property type="evidence" value="ECO:0007669"/>
    <property type="project" value="UniProtKB-EC"/>
</dbReference>
<protein>
    <submittedName>
        <fullName evidence="5">Threonine dehydratase</fullName>
        <ecNumber evidence="5">4.3.1.19</ecNumber>
    </submittedName>
</protein>
<accession>A0A2S3ZSY5</accession>
<keyword evidence="3 5" id="KW-0456">Lyase</keyword>
<evidence type="ECO:0000313" key="5">
    <source>
        <dbReference type="EMBL" id="POH72338.1"/>
    </source>
</evidence>
<keyword evidence="2" id="KW-0663">Pyridoxal phosphate</keyword>
<comment type="caution">
    <text evidence="5">The sequence shown here is derived from an EMBL/GenBank/DDBJ whole genome shotgun (WGS) entry which is preliminary data.</text>
</comment>
<feature type="domain" description="Tryptophan synthase beta chain-like PALP" evidence="4">
    <location>
        <begin position="16"/>
        <end position="302"/>
    </location>
</feature>
<dbReference type="PANTHER" id="PTHR48078:SF6">
    <property type="entry name" value="L-THREONINE DEHYDRATASE CATABOLIC TDCB"/>
    <property type="match status" value="1"/>
</dbReference>
<dbReference type="Proteomes" id="UP000237061">
    <property type="component" value="Unassembled WGS sequence"/>
</dbReference>
<dbReference type="InterPro" id="IPR050147">
    <property type="entry name" value="Ser/Thr_Dehydratase"/>
</dbReference>
<gene>
    <name evidence="5" type="ORF">CVS27_15690</name>
</gene>
<evidence type="ECO:0000256" key="2">
    <source>
        <dbReference type="ARBA" id="ARBA00022898"/>
    </source>
</evidence>
<organism evidence="5 6">
    <name type="scientific">Arthrobacter glacialis</name>
    <dbReference type="NCBI Taxonomy" id="1664"/>
    <lineage>
        <taxon>Bacteria</taxon>
        <taxon>Bacillati</taxon>
        <taxon>Actinomycetota</taxon>
        <taxon>Actinomycetes</taxon>
        <taxon>Micrococcales</taxon>
        <taxon>Micrococcaceae</taxon>
        <taxon>Arthrobacter</taxon>
    </lineage>
</organism>
<name>A0A2S3ZSY5_ARTGL</name>
<reference evidence="5 6" key="1">
    <citation type="submission" date="2018-01" db="EMBL/GenBank/DDBJ databases">
        <title>Arthrobacter sp. nov., from glaciers in China.</title>
        <authorList>
            <person name="Liu Q."/>
            <person name="Xin Y.-H."/>
        </authorList>
    </citation>
    <scope>NUCLEOTIDE SEQUENCE [LARGE SCALE GENOMIC DNA]</scope>
    <source>
        <strain evidence="5 6">HLT2-12-2</strain>
    </source>
</reference>
<dbReference type="NCBIfam" id="NF006094">
    <property type="entry name" value="PRK08246.1"/>
    <property type="match status" value="1"/>
</dbReference>
<dbReference type="InterPro" id="IPR036052">
    <property type="entry name" value="TrpB-like_PALP_sf"/>
</dbReference>
<dbReference type="SUPFAM" id="SSF53686">
    <property type="entry name" value="Tryptophan synthase beta subunit-like PLP-dependent enzymes"/>
    <property type="match status" value="1"/>
</dbReference>
<dbReference type="GO" id="GO:0006565">
    <property type="term" value="P:L-serine catabolic process"/>
    <property type="evidence" value="ECO:0007669"/>
    <property type="project" value="TreeGrafter"/>
</dbReference>
<dbReference type="GO" id="GO:0009097">
    <property type="term" value="P:isoleucine biosynthetic process"/>
    <property type="evidence" value="ECO:0007669"/>
    <property type="project" value="TreeGrafter"/>
</dbReference>
<sequence>MITRADVDQAALRIDGLVRRTPVLKVDADHSPGDVWLKCEFLQHTGTFKARGAFNRVIGCQERGELNPAVGIVVASGGNAGLANAYAASTVGVPATVYVPLSAPAVKVAKLRKAGATVVQQGAEYAEAYEAAIAFATEKGAVYCHAYDQLEIAAGAGTIGLELLEQLGSMDTVLVAVGGGGLMAGIAAALEGHATIVAVEPDNAPSLNAALAAGQPVDVAVSGIAADSLGARSIGDIGFEVAVRTGVQSVLVSDESISAARTFLWENYRMVLEHGAAAAYAALASGAYVPAAGERVAVILCGANTDPTGL</sequence>
<dbReference type="EMBL" id="PPXC01000014">
    <property type="protein sequence ID" value="POH72338.1"/>
    <property type="molecule type" value="Genomic_DNA"/>
</dbReference>
<comment type="cofactor">
    <cofactor evidence="1">
        <name>pyridoxal 5'-phosphate</name>
        <dbReference type="ChEBI" id="CHEBI:597326"/>
    </cofactor>
</comment>
<evidence type="ECO:0000256" key="1">
    <source>
        <dbReference type="ARBA" id="ARBA00001933"/>
    </source>
</evidence>
<dbReference type="PANTHER" id="PTHR48078">
    <property type="entry name" value="THREONINE DEHYDRATASE, MITOCHONDRIAL-RELATED"/>
    <property type="match status" value="1"/>
</dbReference>
<dbReference type="GO" id="GO:0003941">
    <property type="term" value="F:L-serine ammonia-lyase activity"/>
    <property type="evidence" value="ECO:0007669"/>
    <property type="project" value="TreeGrafter"/>
</dbReference>
<dbReference type="InterPro" id="IPR001926">
    <property type="entry name" value="TrpB-like_PALP"/>
</dbReference>